<dbReference type="EMBL" id="OMOH01000007">
    <property type="protein sequence ID" value="SPF68916.1"/>
    <property type="molecule type" value="Genomic_DNA"/>
</dbReference>
<dbReference type="InterPro" id="IPR036291">
    <property type="entry name" value="NAD(P)-bd_dom_sf"/>
</dbReference>
<dbReference type="FunFam" id="3.40.50.720:FF:000084">
    <property type="entry name" value="Short-chain dehydrogenase reductase"/>
    <property type="match status" value="1"/>
</dbReference>
<dbReference type="PRINTS" id="PR00081">
    <property type="entry name" value="GDHRDH"/>
</dbReference>
<dbReference type="PANTHER" id="PTHR42760:SF133">
    <property type="entry name" value="3-OXOACYL-[ACYL-CARRIER-PROTEIN] REDUCTASE"/>
    <property type="match status" value="1"/>
</dbReference>
<dbReference type="GO" id="GO:0048038">
    <property type="term" value="F:quinone binding"/>
    <property type="evidence" value="ECO:0007669"/>
    <property type="project" value="TreeGrafter"/>
</dbReference>
<dbReference type="GO" id="GO:0016616">
    <property type="term" value="F:oxidoreductase activity, acting on the CH-OH group of donors, NAD or NADP as acceptor"/>
    <property type="evidence" value="ECO:0007669"/>
    <property type="project" value="TreeGrafter"/>
</dbReference>
<name>A0A375I4C5_9ACTN</name>
<dbReference type="RefSeq" id="WP_119716048.1">
    <property type="nucleotide sequence ID" value="NZ_OMOH01000007.1"/>
</dbReference>
<evidence type="ECO:0000256" key="2">
    <source>
        <dbReference type="ARBA" id="ARBA00023002"/>
    </source>
</evidence>
<proteinExistence type="inferred from homology"/>
<evidence type="ECO:0000313" key="3">
    <source>
        <dbReference type="EMBL" id="SPF68916.1"/>
    </source>
</evidence>
<comment type="similarity">
    <text evidence="1">Belongs to the short-chain dehydrogenases/reductases (SDR) family.</text>
</comment>
<gene>
    <name evidence="3" type="ORF">PROPJV5_1891</name>
</gene>
<dbReference type="Gene3D" id="3.40.50.720">
    <property type="entry name" value="NAD(P)-binding Rossmann-like Domain"/>
    <property type="match status" value="1"/>
</dbReference>
<dbReference type="OrthoDB" id="517007at2"/>
<dbReference type="InterPro" id="IPR002347">
    <property type="entry name" value="SDR_fam"/>
</dbReference>
<keyword evidence="4" id="KW-1185">Reference proteome</keyword>
<dbReference type="PRINTS" id="PR00080">
    <property type="entry name" value="SDRFAMILY"/>
</dbReference>
<sequence length="258" mass="27265">MDRNYFDLDGRVALVTGCSTGLGVQMAEALAAAGAKIVPVARRTELINSVAKQISDEFGVETLPIRCDITSTDEVDAVVDKVLEHFGRIDVLVNNAGTGAIGNAEDITDEQFAHELEVDLFGTFRVARAVAKKAMIPAGYGRVINIASMYGLVGNMVAGSAPYHAAKGGVVNLTRALAAEWGRHGITVNAICPGYFYTDLTTETLDSDFFQEHAKVTIPAQRYGQSGELDTAALFLASPASSYVNGTAIPVDGGYTAI</sequence>
<dbReference type="PANTHER" id="PTHR42760">
    <property type="entry name" value="SHORT-CHAIN DEHYDROGENASES/REDUCTASES FAMILY MEMBER"/>
    <property type="match status" value="1"/>
</dbReference>
<dbReference type="AlphaFoldDB" id="A0A375I4C5"/>
<protein>
    <submittedName>
        <fullName evidence="3">Short-chain dehydrogenase/reductase SDR</fullName>
    </submittedName>
</protein>
<evidence type="ECO:0000256" key="1">
    <source>
        <dbReference type="ARBA" id="ARBA00006484"/>
    </source>
</evidence>
<accession>A0A375I4C5</accession>
<keyword evidence="2" id="KW-0560">Oxidoreductase</keyword>
<dbReference type="Pfam" id="PF13561">
    <property type="entry name" value="adh_short_C2"/>
    <property type="match status" value="1"/>
</dbReference>
<reference evidence="4" key="1">
    <citation type="submission" date="2018-02" db="EMBL/GenBank/DDBJ databases">
        <authorList>
            <person name="Hornung B."/>
        </authorList>
    </citation>
    <scope>NUCLEOTIDE SEQUENCE [LARGE SCALE GENOMIC DNA]</scope>
</reference>
<organism evidence="3 4">
    <name type="scientific">Propionibacterium ruminifibrarum</name>
    <dbReference type="NCBI Taxonomy" id="1962131"/>
    <lineage>
        <taxon>Bacteria</taxon>
        <taxon>Bacillati</taxon>
        <taxon>Actinomycetota</taxon>
        <taxon>Actinomycetes</taxon>
        <taxon>Propionibacteriales</taxon>
        <taxon>Propionibacteriaceae</taxon>
        <taxon>Propionibacterium</taxon>
    </lineage>
</organism>
<evidence type="ECO:0000313" key="4">
    <source>
        <dbReference type="Proteomes" id="UP000265962"/>
    </source>
</evidence>
<dbReference type="GO" id="GO:0006633">
    <property type="term" value="P:fatty acid biosynthetic process"/>
    <property type="evidence" value="ECO:0007669"/>
    <property type="project" value="TreeGrafter"/>
</dbReference>
<dbReference type="Proteomes" id="UP000265962">
    <property type="component" value="Unassembled WGS sequence"/>
</dbReference>
<dbReference type="SUPFAM" id="SSF51735">
    <property type="entry name" value="NAD(P)-binding Rossmann-fold domains"/>
    <property type="match status" value="1"/>
</dbReference>